<evidence type="ECO:0000259" key="1">
    <source>
        <dbReference type="PROSITE" id="PS50127"/>
    </source>
</evidence>
<dbReference type="CDD" id="cd23794">
    <property type="entry name" value="UBCc_UBE2F_UBE2M"/>
    <property type="match status" value="1"/>
</dbReference>
<evidence type="ECO:0000313" key="3">
    <source>
        <dbReference type="Proteomes" id="UP000053237"/>
    </source>
</evidence>
<dbReference type="Proteomes" id="UP000053237">
    <property type="component" value="Unassembled WGS sequence"/>
</dbReference>
<dbReference type="STRING" id="65357.A0A024GF65"/>
<dbReference type="OrthoDB" id="1158011at2759"/>
<dbReference type="InParanoid" id="A0A024GF65"/>
<accession>A0A024GF65</accession>
<dbReference type="PANTHER" id="PTHR24068">
    <property type="entry name" value="UBIQUITIN-CONJUGATING ENZYME E2"/>
    <property type="match status" value="1"/>
</dbReference>
<reference evidence="2 3" key="1">
    <citation type="submission" date="2012-05" db="EMBL/GenBank/DDBJ databases">
        <title>Recombination and specialization in a pathogen metapopulation.</title>
        <authorList>
            <person name="Gardiner A."/>
            <person name="Kemen E."/>
            <person name="Schultz-Larsen T."/>
            <person name="MacLean D."/>
            <person name="Van Oosterhout C."/>
            <person name="Jones J.D.G."/>
        </authorList>
    </citation>
    <scope>NUCLEOTIDE SEQUENCE [LARGE SCALE GENOMIC DNA]</scope>
    <source>
        <strain evidence="2 3">Ac Nc2</strain>
    </source>
</reference>
<protein>
    <recommendedName>
        <fullName evidence="1">UBC core domain-containing protein</fullName>
    </recommendedName>
</protein>
<comment type="caution">
    <text evidence="2">The sequence shown here is derived from an EMBL/GenBank/DDBJ whole genome shotgun (WGS) entry which is preliminary data.</text>
</comment>
<dbReference type="PROSITE" id="PS50127">
    <property type="entry name" value="UBC_2"/>
    <property type="match status" value="1"/>
</dbReference>
<dbReference type="InterPro" id="IPR000608">
    <property type="entry name" value="UBC"/>
</dbReference>
<dbReference type="InterPro" id="IPR016135">
    <property type="entry name" value="UBQ-conjugating_enzyme/RWD"/>
</dbReference>
<dbReference type="EMBL" id="CAIX01000091">
    <property type="protein sequence ID" value="CCI45185.1"/>
    <property type="molecule type" value="Genomic_DNA"/>
</dbReference>
<dbReference type="Pfam" id="PF00179">
    <property type="entry name" value="UQ_con"/>
    <property type="match status" value="1"/>
</dbReference>
<name>A0A024GF65_9STRA</name>
<evidence type="ECO:0000313" key="2">
    <source>
        <dbReference type="EMBL" id="CCI45185.1"/>
    </source>
</evidence>
<feature type="domain" description="UBC core" evidence="1">
    <location>
        <begin position="133"/>
        <end position="287"/>
    </location>
</feature>
<keyword evidence="3" id="KW-1185">Reference proteome</keyword>
<dbReference type="Gene3D" id="3.10.110.10">
    <property type="entry name" value="Ubiquitin Conjugating Enzyme"/>
    <property type="match status" value="1"/>
</dbReference>
<dbReference type="SUPFAM" id="SSF54495">
    <property type="entry name" value="UBC-like"/>
    <property type="match status" value="1"/>
</dbReference>
<dbReference type="AlphaFoldDB" id="A0A024GF65"/>
<proteinExistence type="predicted"/>
<organism evidence="2 3">
    <name type="scientific">Albugo candida</name>
    <dbReference type="NCBI Taxonomy" id="65357"/>
    <lineage>
        <taxon>Eukaryota</taxon>
        <taxon>Sar</taxon>
        <taxon>Stramenopiles</taxon>
        <taxon>Oomycota</taxon>
        <taxon>Peronosporomycetes</taxon>
        <taxon>Albuginales</taxon>
        <taxon>Albuginaceae</taxon>
        <taxon>Albugo</taxon>
    </lineage>
</organism>
<dbReference type="SMART" id="SM00212">
    <property type="entry name" value="UBCc"/>
    <property type="match status" value="1"/>
</dbReference>
<gene>
    <name evidence="2" type="ORF">BN9_060580</name>
</gene>
<sequence length="353" mass="40708">MDEAEFQRLLAQFPVVRRRNYCRVQWKDTKPECAMIEEVKGSTELPVLNEYNTFEKALEGYFQTYFTVQEAKEACRNTKKAIDSFVGNLNIEDINNICGQLYNDHGSFGNYVPVSHRQGPSHSLMMNHTQTDLTSLRVRKDISELAKSKFSCQHAQTRIDFPDGIENMLHLLVRIRILDDDGPYKNGNFTFYIEIPKTYPFSPPSVTSLTRVWHPNIDVVTGKVMISILGKDWRPVLTINTVLLALQLIFIEPGIDTILNKQASEQLKQDPQSFCDQVQRMLQGGIFYDLEFPKHPSQAFLDTVPSLRTRNPKRTLERVKNDSCADYWEEKRAIVDECNSELACGPWKRARHL</sequence>